<organism evidence="6">
    <name type="scientific">Cladocopium goreaui</name>
    <dbReference type="NCBI Taxonomy" id="2562237"/>
    <lineage>
        <taxon>Eukaryota</taxon>
        <taxon>Sar</taxon>
        <taxon>Alveolata</taxon>
        <taxon>Dinophyceae</taxon>
        <taxon>Suessiales</taxon>
        <taxon>Symbiodiniaceae</taxon>
        <taxon>Cladocopium</taxon>
    </lineage>
</organism>
<evidence type="ECO:0000256" key="1">
    <source>
        <dbReference type="ARBA" id="ARBA00008455"/>
    </source>
</evidence>
<dbReference type="SMART" id="SM00848">
    <property type="entry name" value="Inhibitor_I29"/>
    <property type="match status" value="1"/>
</dbReference>
<dbReference type="Proteomes" id="UP001152797">
    <property type="component" value="Unassembled WGS sequence"/>
</dbReference>
<evidence type="ECO:0000313" key="6">
    <source>
        <dbReference type="EMBL" id="CAI3995400.1"/>
    </source>
</evidence>
<protein>
    <submittedName>
        <fullName evidence="7">Cysteine proteinase</fullName>
    </submittedName>
</protein>
<feature type="domain" description="Peptidase C1A papain C-terminal" evidence="4">
    <location>
        <begin position="110"/>
        <end position="331"/>
    </location>
</feature>
<feature type="domain" description="Cathepsin propeptide inhibitor" evidence="5">
    <location>
        <begin position="24"/>
        <end position="80"/>
    </location>
</feature>
<dbReference type="FunFam" id="3.90.70.10:FF:000332">
    <property type="entry name" value="Cathepsin L1"/>
    <property type="match status" value="1"/>
</dbReference>
<dbReference type="InterPro" id="IPR025660">
    <property type="entry name" value="Pept_his_AS"/>
</dbReference>
<dbReference type="AlphaFoldDB" id="A0A9P1CPP0"/>
<dbReference type="EMBL" id="CAMXCT020002069">
    <property type="protein sequence ID" value="CAL1148775.1"/>
    <property type="molecule type" value="Genomic_DNA"/>
</dbReference>
<evidence type="ECO:0000256" key="3">
    <source>
        <dbReference type="ARBA" id="ARBA00023157"/>
    </source>
</evidence>
<dbReference type="InterPro" id="IPR038765">
    <property type="entry name" value="Papain-like_cys_pep_sf"/>
</dbReference>
<reference evidence="7 8" key="2">
    <citation type="submission" date="2024-05" db="EMBL/GenBank/DDBJ databases">
        <authorList>
            <person name="Chen Y."/>
            <person name="Shah S."/>
            <person name="Dougan E. K."/>
            <person name="Thang M."/>
            <person name="Chan C."/>
        </authorList>
    </citation>
    <scope>NUCLEOTIDE SEQUENCE [LARGE SCALE GENOMIC DNA]</scope>
</reference>
<dbReference type="InterPro" id="IPR013201">
    <property type="entry name" value="Prot_inhib_I29"/>
</dbReference>
<dbReference type="GO" id="GO:0006508">
    <property type="term" value="P:proteolysis"/>
    <property type="evidence" value="ECO:0007669"/>
    <property type="project" value="InterPro"/>
</dbReference>
<evidence type="ECO:0000259" key="5">
    <source>
        <dbReference type="SMART" id="SM00848"/>
    </source>
</evidence>
<comment type="caution">
    <text evidence="6">The sequence shown here is derived from an EMBL/GenBank/DDBJ whole genome shotgun (WGS) entry which is preliminary data.</text>
</comment>
<dbReference type="Pfam" id="PF00112">
    <property type="entry name" value="Peptidase_C1"/>
    <property type="match status" value="1"/>
</dbReference>
<dbReference type="Gene3D" id="3.90.70.10">
    <property type="entry name" value="Cysteine proteinases"/>
    <property type="match status" value="1"/>
</dbReference>
<proteinExistence type="inferred from homology"/>
<dbReference type="CDD" id="cd02248">
    <property type="entry name" value="Peptidase_C1A"/>
    <property type="match status" value="1"/>
</dbReference>
<evidence type="ECO:0000256" key="2">
    <source>
        <dbReference type="ARBA" id="ARBA00023145"/>
    </source>
</evidence>
<dbReference type="PROSITE" id="PS00639">
    <property type="entry name" value="THIOL_PROTEASE_HIS"/>
    <property type="match status" value="1"/>
</dbReference>
<gene>
    <name evidence="6" type="ORF">C1SCF055_LOCUS21971</name>
</gene>
<evidence type="ECO:0000259" key="4">
    <source>
        <dbReference type="SMART" id="SM00645"/>
    </source>
</evidence>
<dbReference type="PANTHER" id="PTHR12411">
    <property type="entry name" value="CYSTEINE PROTEASE FAMILY C1-RELATED"/>
    <property type="match status" value="1"/>
</dbReference>
<sequence>MRCAAFVASVALYAAGEDPVRSAFEKFQAKWQKNYGSPEEELRRFGVFQNTYQQVMEENAKGHPYELEVNKFADLTDEEFSTYLGKKSKPHRRWGTAKHLGTHRYSGQALPDSWDWVPKGAVTPVKDQGLCGSCWAFSTTGALEGALFVSSKRLVSLSEQQLVDCTKGKGEDACDGGDQDPAFKYAESTDMCTEKSYPYKSSKGKAGKTCDMSSCSVGIPKGGVTGYKDVQPDDVNALMEAVVQQPVAISVDANSTGFKNYMSGVIKAQCGTDLDHAVLLVGYGTMNGTPYWKVKNSWNTDWGMDGYVLIERGVSQSGGMCGVRSEASYPVVSSSPSPTPTPTPPTPGKDVCCMAADATCQAGQTCCSSSKKSYATESSCKRHGAKHNCGWDASHSKCVVQPSVLVV</sequence>
<dbReference type="Pfam" id="PF08246">
    <property type="entry name" value="Inhibitor_I29"/>
    <property type="match status" value="1"/>
</dbReference>
<dbReference type="GO" id="GO:0008234">
    <property type="term" value="F:cysteine-type peptidase activity"/>
    <property type="evidence" value="ECO:0007669"/>
    <property type="project" value="InterPro"/>
</dbReference>
<dbReference type="InterPro" id="IPR039417">
    <property type="entry name" value="Peptidase_C1A_papain-like"/>
</dbReference>
<dbReference type="InterPro" id="IPR000668">
    <property type="entry name" value="Peptidase_C1A_C"/>
</dbReference>
<dbReference type="SMART" id="SM00645">
    <property type="entry name" value="Pept_C1"/>
    <property type="match status" value="1"/>
</dbReference>
<dbReference type="InterPro" id="IPR000169">
    <property type="entry name" value="Pept_cys_AS"/>
</dbReference>
<dbReference type="InterPro" id="IPR013128">
    <property type="entry name" value="Peptidase_C1A"/>
</dbReference>
<accession>A0A9P1CPP0</accession>
<reference evidence="6" key="1">
    <citation type="submission" date="2022-10" db="EMBL/GenBank/DDBJ databases">
        <authorList>
            <person name="Chen Y."/>
            <person name="Dougan E. K."/>
            <person name="Chan C."/>
            <person name="Rhodes N."/>
            <person name="Thang M."/>
        </authorList>
    </citation>
    <scope>NUCLEOTIDE SEQUENCE</scope>
</reference>
<evidence type="ECO:0000313" key="8">
    <source>
        <dbReference type="Proteomes" id="UP001152797"/>
    </source>
</evidence>
<comment type="similarity">
    <text evidence="1">Belongs to the peptidase C1 family.</text>
</comment>
<dbReference type="PROSITE" id="PS00139">
    <property type="entry name" value="THIOL_PROTEASE_CYS"/>
    <property type="match status" value="1"/>
</dbReference>
<dbReference type="SUPFAM" id="SSF54001">
    <property type="entry name" value="Cysteine proteinases"/>
    <property type="match status" value="1"/>
</dbReference>
<dbReference type="EMBL" id="CAMXCT010002069">
    <property type="protein sequence ID" value="CAI3995400.1"/>
    <property type="molecule type" value="Genomic_DNA"/>
</dbReference>
<keyword evidence="8" id="KW-1185">Reference proteome</keyword>
<keyword evidence="3" id="KW-1015">Disulfide bond</keyword>
<evidence type="ECO:0000313" key="7">
    <source>
        <dbReference type="EMBL" id="CAL4782712.1"/>
    </source>
</evidence>
<dbReference type="PRINTS" id="PR00705">
    <property type="entry name" value="PAPAIN"/>
</dbReference>
<keyword evidence="2" id="KW-0865">Zymogen</keyword>
<dbReference type="EMBL" id="CAMXCT030002069">
    <property type="protein sequence ID" value="CAL4782712.1"/>
    <property type="molecule type" value="Genomic_DNA"/>
</dbReference>
<dbReference type="OrthoDB" id="190265at2759"/>
<name>A0A9P1CPP0_9DINO</name>